<proteinExistence type="predicted"/>
<dbReference type="InterPro" id="IPR006724">
    <property type="entry name" value="Phage_TTP"/>
</dbReference>
<reference evidence="2" key="1">
    <citation type="journal article" date="2021" name="Proc. Natl. Acad. Sci. U.S.A.">
        <title>A Catalog of Tens of Thousands of Viruses from Human Metagenomes Reveals Hidden Associations with Chronic Diseases.</title>
        <authorList>
            <person name="Tisza M.J."/>
            <person name="Buck C.B."/>
        </authorList>
    </citation>
    <scope>NUCLEOTIDE SEQUENCE</scope>
    <source>
        <strain evidence="2">Ct0R320</strain>
    </source>
</reference>
<dbReference type="NCBIfam" id="TIGR01603">
    <property type="entry name" value="maj_tail_phi13"/>
    <property type="match status" value="1"/>
</dbReference>
<organism evidence="2">
    <name type="scientific">Siphoviridae sp. ct0R320</name>
    <dbReference type="NCBI Taxonomy" id="2827762"/>
    <lineage>
        <taxon>Viruses</taxon>
        <taxon>Duplodnaviria</taxon>
        <taxon>Heunggongvirae</taxon>
        <taxon>Uroviricota</taxon>
        <taxon>Caudoviricetes</taxon>
    </lineage>
</organism>
<sequence length="235" mass="25905">MCFCRSALSVRRGRSSLRKTFLSKSQITEQQWRENKMPSPTPTGKPAGNLTSGQFINIQKLHIAKMLTDVAGGAATYEAPIPLGKLLRKVDIKPQTNQAELFADGQSVDTASNTASYDLTFDTAALPLEYTAYLLGHSIENGVMKAGKDDVAPYFAVLFQSDKRNGKKRYTKFYKVQFTEPSESGNSKQESIQFDTPTLTAKAIYRLSDGLSYAKADEEAAGFAAETGTKWYEQV</sequence>
<accession>A0A8S5TD84</accession>
<evidence type="ECO:0000313" key="2">
    <source>
        <dbReference type="EMBL" id="DAF61261.1"/>
    </source>
</evidence>
<dbReference type="Pfam" id="PF04630">
    <property type="entry name" value="Phage_TTP_1"/>
    <property type="match status" value="1"/>
</dbReference>
<feature type="region of interest" description="Disordered" evidence="1">
    <location>
        <begin position="28"/>
        <end position="49"/>
    </location>
</feature>
<name>A0A8S5TD84_9CAUD</name>
<dbReference type="EMBL" id="BK032806">
    <property type="protein sequence ID" value="DAF61261.1"/>
    <property type="molecule type" value="Genomic_DNA"/>
</dbReference>
<protein>
    <submittedName>
        <fullName evidence="2">Tail tube protein</fullName>
    </submittedName>
</protein>
<dbReference type="InterPro" id="IPR006490">
    <property type="entry name" value="Maj_tail_phi13"/>
</dbReference>
<evidence type="ECO:0000256" key="1">
    <source>
        <dbReference type="SAM" id="MobiDB-lite"/>
    </source>
</evidence>